<dbReference type="GO" id="GO:0000160">
    <property type="term" value="P:phosphorelay signal transduction system"/>
    <property type="evidence" value="ECO:0007669"/>
    <property type="project" value="UniProtKB-KW"/>
</dbReference>
<dbReference type="GO" id="GO:0006355">
    <property type="term" value="P:regulation of DNA-templated transcription"/>
    <property type="evidence" value="ECO:0007669"/>
    <property type="project" value="InterPro"/>
</dbReference>
<organism evidence="8">
    <name type="scientific">Streptomyces sp. SID7499</name>
    <dbReference type="NCBI Taxonomy" id="2706086"/>
    <lineage>
        <taxon>Bacteria</taxon>
        <taxon>Bacillati</taxon>
        <taxon>Actinomycetota</taxon>
        <taxon>Actinomycetes</taxon>
        <taxon>Kitasatosporales</taxon>
        <taxon>Streptomycetaceae</taxon>
        <taxon>Streptomyces</taxon>
    </lineage>
</organism>
<keyword evidence="2" id="KW-0902">Two-component regulatory system</keyword>
<comment type="caution">
    <text evidence="8">The sequence shown here is derived from an EMBL/GenBank/DDBJ whole genome shotgun (WGS) entry which is preliminary data.</text>
</comment>
<sequence>MGSLFAQLLGPLTVSTSKRESSPSSNKEKQLLALLLLNLPHVTSTGLIIDELWTENPPKSSMTTLQTYILHLRRFLAESMGVPARTVAKEYLVHRSGGYILASSQVDLDVDEFRALERRAHQEMDRSDYEEAVKSTERALALWHGQALMDVQAGQYIQAEVQGLEQARLSLIEAKIEAELALGRDRKVLGELSTLVTRYPLHEGLNSSYIRALANSGYRTKALEVYRGLHAVMVDQVGLEPSAELRGLHEAILTERLPRAQMGHRRDDLLRHPA</sequence>
<evidence type="ECO:0000256" key="5">
    <source>
        <dbReference type="ARBA" id="ARBA00023163"/>
    </source>
</evidence>
<dbReference type="CDD" id="cd15831">
    <property type="entry name" value="BTAD"/>
    <property type="match status" value="1"/>
</dbReference>
<gene>
    <name evidence="8" type="ORF">G3M58_63995</name>
</gene>
<dbReference type="SMART" id="SM01043">
    <property type="entry name" value="BTAD"/>
    <property type="match status" value="1"/>
</dbReference>
<comment type="similarity">
    <text evidence="1">Belongs to the AfsR/DnrI/RedD regulatory family.</text>
</comment>
<keyword evidence="5" id="KW-0804">Transcription</keyword>
<feature type="DNA-binding region" description="OmpR/PhoB-type" evidence="6">
    <location>
        <begin position="1"/>
        <end position="103"/>
    </location>
</feature>
<dbReference type="InterPro" id="IPR001867">
    <property type="entry name" value="OmpR/PhoB-type_DNA-bd"/>
</dbReference>
<dbReference type="EMBL" id="JAAGMN010006707">
    <property type="protein sequence ID" value="NEE17320.1"/>
    <property type="molecule type" value="Genomic_DNA"/>
</dbReference>
<dbReference type="InterPro" id="IPR051677">
    <property type="entry name" value="AfsR-DnrI-RedD_regulator"/>
</dbReference>
<dbReference type="SMART" id="SM00862">
    <property type="entry name" value="Trans_reg_C"/>
    <property type="match status" value="1"/>
</dbReference>
<dbReference type="PANTHER" id="PTHR35807">
    <property type="entry name" value="TRANSCRIPTIONAL REGULATOR REDD-RELATED"/>
    <property type="match status" value="1"/>
</dbReference>
<dbReference type="Pfam" id="PF03704">
    <property type="entry name" value="BTAD"/>
    <property type="match status" value="1"/>
</dbReference>
<dbReference type="PANTHER" id="PTHR35807:SF1">
    <property type="entry name" value="TRANSCRIPTIONAL REGULATOR REDD"/>
    <property type="match status" value="1"/>
</dbReference>
<evidence type="ECO:0000256" key="6">
    <source>
        <dbReference type="PROSITE-ProRule" id="PRU01091"/>
    </source>
</evidence>
<evidence type="ECO:0000256" key="3">
    <source>
        <dbReference type="ARBA" id="ARBA00023015"/>
    </source>
</evidence>
<dbReference type="InterPro" id="IPR016032">
    <property type="entry name" value="Sig_transdc_resp-reg_C-effctor"/>
</dbReference>
<reference evidence="8" key="1">
    <citation type="submission" date="2020-01" db="EMBL/GenBank/DDBJ databases">
        <title>Insect and environment-associated Actinomycetes.</title>
        <authorList>
            <person name="Currrie C."/>
            <person name="Chevrette M."/>
            <person name="Carlson C."/>
            <person name="Stubbendieck R."/>
            <person name="Wendt-Pienkowski E."/>
        </authorList>
    </citation>
    <scope>NUCLEOTIDE SEQUENCE</scope>
    <source>
        <strain evidence="8">SID7499</strain>
    </source>
</reference>
<dbReference type="InterPro" id="IPR036388">
    <property type="entry name" value="WH-like_DNA-bd_sf"/>
</dbReference>
<evidence type="ECO:0000256" key="2">
    <source>
        <dbReference type="ARBA" id="ARBA00023012"/>
    </source>
</evidence>
<dbReference type="SUPFAM" id="SSF48452">
    <property type="entry name" value="TPR-like"/>
    <property type="match status" value="1"/>
</dbReference>
<feature type="domain" description="OmpR/PhoB-type" evidence="7">
    <location>
        <begin position="1"/>
        <end position="103"/>
    </location>
</feature>
<dbReference type="GO" id="GO:0003677">
    <property type="term" value="F:DNA binding"/>
    <property type="evidence" value="ECO:0007669"/>
    <property type="project" value="UniProtKB-UniRule"/>
</dbReference>
<dbReference type="Pfam" id="PF00486">
    <property type="entry name" value="Trans_reg_C"/>
    <property type="match status" value="1"/>
</dbReference>
<keyword evidence="3" id="KW-0805">Transcription regulation</keyword>
<proteinExistence type="inferred from homology"/>
<dbReference type="Gene3D" id="1.25.40.10">
    <property type="entry name" value="Tetratricopeptide repeat domain"/>
    <property type="match status" value="1"/>
</dbReference>
<name>A0A6G3XIG0_9ACTN</name>
<evidence type="ECO:0000259" key="7">
    <source>
        <dbReference type="PROSITE" id="PS51755"/>
    </source>
</evidence>
<dbReference type="PROSITE" id="PS51755">
    <property type="entry name" value="OMPR_PHOB"/>
    <property type="match status" value="1"/>
</dbReference>
<dbReference type="AlphaFoldDB" id="A0A6G3XIG0"/>
<keyword evidence="4 6" id="KW-0238">DNA-binding</keyword>
<dbReference type="InterPro" id="IPR011990">
    <property type="entry name" value="TPR-like_helical_dom_sf"/>
</dbReference>
<evidence type="ECO:0000256" key="4">
    <source>
        <dbReference type="ARBA" id="ARBA00023125"/>
    </source>
</evidence>
<dbReference type="InterPro" id="IPR005158">
    <property type="entry name" value="BTAD"/>
</dbReference>
<dbReference type="Gene3D" id="1.10.10.10">
    <property type="entry name" value="Winged helix-like DNA-binding domain superfamily/Winged helix DNA-binding domain"/>
    <property type="match status" value="1"/>
</dbReference>
<evidence type="ECO:0000313" key="8">
    <source>
        <dbReference type="EMBL" id="NEE17320.1"/>
    </source>
</evidence>
<protein>
    <submittedName>
        <fullName evidence="8">AfsR/SARP family transcriptional regulator</fullName>
    </submittedName>
</protein>
<accession>A0A6G3XIG0</accession>
<dbReference type="SUPFAM" id="SSF46894">
    <property type="entry name" value="C-terminal effector domain of the bipartite response regulators"/>
    <property type="match status" value="1"/>
</dbReference>
<evidence type="ECO:0000256" key="1">
    <source>
        <dbReference type="ARBA" id="ARBA00005820"/>
    </source>
</evidence>